<reference evidence="3" key="1">
    <citation type="journal article" date="2015" name="Nature">
        <title>Complex archaea that bridge the gap between prokaryotes and eukaryotes.</title>
        <authorList>
            <person name="Spang A."/>
            <person name="Saw J.H."/>
            <person name="Jorgensen S.L."/>
            <person name="Zaremba-Niedzwiedzka K."/>
            <person name="Martijn J."/>
            <person name="Lind A.E."/>
            <person name="van Eijk R."/>
            <person name="Schleper C."/>
            <person name="Guy L."/>
            <person name="Ettema T.J."/>
        </authorList>
    </citation>
    <scope>NUCLEOTIDE SEQUENCE</scope>
</reference>
<dbReference type="PANTHER" id="PTHR48027">
    <property type="entry name" value="HETEROGENEOUS NUCLEAR RIBONUCLEOPROTEIN 87F-RELATED"/>
    <property type="match status" value="1"/>
</dbReference>
<dbReference type="InterPro" id="IPR000504">
    <property type="entry name" value="RRM_dom"/>
</dbReference>
<organism evidence="3">
    <name type="scientific">marine sediment metagenome</name>
    <dbReference type="NCBI Taxonomy" id="412755"/>
    <lineage>
        <taxon>unclassified sequences</taxon>
        <taxon>metagenomes</taxon>
        <taxon>ecological metagenomes</taxon>
    </lineage>
</organism>
<dbReference type="SUPFAM" id="SSF54928">
    <property type="entry name" value="RNA-binding domain, RBD"/>
    <property type="match status" value="1"/>
</dbReference>
<dbReference type="PROSITE" id="PS50102">
    <property type="entry name" value="RRM"/>
    <property type="match status" value="1"/>
</dbReference>
<feature type="domain" description="RRM" evidence="2">
    <location>
        <begin position="3"/>
        <end position="81"/>
    </location>
</feature>
<dbReference type="InterPro" id="IPR012677">
    <property type="entry name" value="Nucleotide-bd_a/b_plait_sf"/>
</dbReference>
<accession>A0A0F9BR99</accession>
<sequence length="88" mass="9694">MAKTLYVGNLSYDSSEEDLRELFAQHGTPESIRVITDKYSGRSRGFAFVEMNLDTEADAAMLALDGSEFMGRNMVVSVAKPRNERGAA</sequence>
<name>A0A0F9BR99_9ZZZZ</name>
<dbReference type="InterPro" id="IPR048289">
    <property type="entry name" value="RRM2_NsCP33-like"/>
</dbReference>
<keyword evidence="1" id="KW-0694">RNA-binding</keyword>
<dbReference type="Gene3D" id="3.30.70.330">
    <property type="match status" value="1"/>
</dbReference>
<evidence type="ECO:0000259" key="2">
    <source>
        <dbReference type="PROSITE" id="PS50102"/>
    </source>
</evidence>
<dbReference type="CDD" id="cd21608">
    <property type="entry name" value="RRM2_NsCP33_like"/>
    <property type="match status" value="1"/>
</dbReference>
<dbReference type="SMART" id="SM00360">
    <property type="entry name" value="RRM"/>
    <property type="match status" value="1"/>
</dbReference>
<evidence type="ECO:0000256" key="1">
    <source>
        <dbReference type="ARBA" id="ARBA00022884"/>
    </source>
</evidence>
<dbReference type="GO" id="GO:0003723">
    <property type="term" value="F:RNA binding"/>
    <property type="evidence" value="ECO:0007669"/>
    <property type="project" value="UniProtKB-KW"/>
</dbReference>
<comment type="caution">
    <text evidence="3">The sequence shown here is derived from an EMBL/GenBank/DDBJ whole genome shotgun (WGS) entry which is preliminary data.</text>
</comment>
<proteinExistence type="predicted"/>
<gene>
    <name evidence="3" type="ORF">LCGC14_2495980</name>
</gene>
<protein>
    <recommendedName>
        <fullName evidence="2">RRM domain-containing protein</fullName>
    </recommendedName>
</protein>
<dbReference type="Pfam" id="PF00076">
    <property type="entry name" value="RRM_1"/>
    <property type="match status" value="1"/>
</dbReference>
<dbReference type="EMBL" id="LAZR01039677">
    <property type="protein sequence ID" value="KKL16397.1"/>
    <property type="molecule type" value="Genomic_DNA"/>
</dbReference>
<dbReference type="AlphaFoldDB" id="A0A0F9BR99"/>
<evidence type="ECO:0000313" key="3">
    <source>
        <dbReference type="EMBL" id="KKL16397.1"/>
    </source>
</evidence>
<dbReference type="InterPro" id="IPR035979">
    <property type="entry name" value="RBD_domain_sf"/>
</dbReference>
<dbReference type="InterPro" id="IPR052462">
    <property type="entry name" value="SLIRP/GR-RBP-like"/>
</dbReference>